<gene>
    <name evidence="1" type="ORF">F0M18_13770</name>
</gene>
<proteinExistence type="predicted"/>
<dbReference type="InterPro" id="IPR035242">
    <property type="entry name" value="DUF5329"/>
</dbReference>
<dbReference type="Proteomes" id="UP000323708">
    <property type="component" value="Unassembled WGS sequence"/>
</dbReference>
<name>A0A5B0WSU8_9GAMM</name>
<dbReference type="AlphaFoldDB" id="A0A5B0WSU8"/>
<evidence type="ECO:0000313" key="2">
    <source>
        <dbReference type="Proteomes" id="UP000323708"/>
    </source>
</evidence>
<sequence>MLLTLFIANTALANEQTDTEIQYLLDFVETSGCTFHRNGSDHDSADAADHMRLKYSRGKKYVGSSEQFIDRLATESSWTGRKYTVTCDGNTRPSGEWLHEALDNYRSTAGG</sequence>
<dbReference type="EMBL" id="VTUX01000006">
    <property type="protein sequence ID" value="KAA1190142.1"/>
    <property type="molecule type" value="Genomic_DNA"/>
</dbReference>
<comment type="caution">
    <text evidence="1">The sequence shown here is derived from an EMBL/GenBank/DDBJ whole genome shotgun (WGS) entry which is preliminary data.</text>
</comment>
<accession>A0A5B0WSU8</accession>
<organism evidence="1 2">
    <name type="scientific">Pseudohalioglobus sediminis</name>
    <dbReference type="NCBI Taxonomy" id="2606449"/>
    <lineage>
        <taxon>Bacteria</taxon>
        <taxon>Pseudomonadati</taxon>
        <taxon>Pseudomonadota</taxon>
        <taxon>Gammaproteobacteria</taxon>
        <taxon>Cellvibrionales</taxon>
        <taxon>Halieaceae</taxon>
        <taxon>Pseudohalioglobus</taxon>
    </lineage>
</organism>
<protein>
    <submittedName>
        <fullName evidence="1">Uncharacterized protein</fullName>
    </submittedName>
</protein>
<keyword evidence="2" id="KW-1185">Reference proteome</keyword>
<evidence type="ECO:0000313" key="1">
    <source>
        <dbReference type="EMBL" id="KAA1190142.1"/>
    </source>
</evidence>
<dbReference type="Pfam" id="PF17263">
    <property type="entry name" value="DUF5329"/>
    <property type="match status" value="1"/>
</dbReference>
<reference evidence="1 2" key="1">
    <citation type="submission" date="2019-09" db="EMBL/GenBank/DDBJ databases">
        <authorList>
            <person name="Chen X.-Y."/>
        </authorList>
    </citation>
    <scope>NUCLEOTIDE SEQUENCE [LARGE SCALE GENOMIC DNA]</scope>
    <source>
        <strain evidence="1 2">NY5</strain>
    </source>
</reference>